<dbReference type="Gene3D" id="3.30.70.330">
    <property type="match status" value="1"/>
</dbReference>
<dbReference type="GO" id="GO:0008380">
    <property type="term" value="P:RNA splicing"/>
    <property type="evidence" value="ECO:0007669"/>
    <property type="project" value="UniProtKB-KW"/>
</dbReference>
<reference evidence="7" key="2">
    <citation type="submission" date="2018-02" db="UniProtKB">
        <authorList>
            <consortium name="EnsemblPlants"/>
        </authorList>
    </citation>
    <scope>IDENTIFICATION</scope>
    <source>
        <strain evidence="7">Williams 82</strain>
    </source>
</reference>
<dbReference type="InParanoid" id="K7KKX5"/>
<proteinExistence type="predicted"/>
<evidence type="ECO:0000313" key="7">
    <source>
        <dbReference type="EnsemblPlants" id="KRH63530"/>
    </source>
</evidence>
<evidence type="ECO:0000256" key="3">
    <source>
        <dbReference type="ARBA" id="ARBA00023187"/>
    </source>
</evidence>
<name>K7KKX5_SOYBN</name>
<dbReference type="Gramene" id="KRH63530">
    <property type="protein sequence ID" value="KRH63530"/>
    <property type="gene ID" value="GLYMA_04G183000"/>
</dbReference>
<keyword evidence="4" id="KW-0694">RNA-binding</keyword>
<dbReference type="SUPFAM" id="SSF54928">
    <property type="entry name" value="RNA-binding domain, RBD"/>
    <property type="match status" value="1"/>
</dbReference>
<dbReference type="AlphaFoldDB" id="K7KKX5"/>
<protein>
    <recommendedName>
        <fullName evidence="5">RRM domain-containing protein</fullName>
    </recommendedName>
</protein>
<dbReference type="GO" id="GO:0000381">
    <property type="term" value="P:regulation of alternative mRNA splicing, via spliceosome"/>
    <property type="evidence" value="ECO:0000318"/>
    <property type="project" value="GO_Central"/>
</dbReference>
<dbReference type="EnsemblPlants" id="KRH63530">
    <property type="protein sequence ID" value="KRH63530"/>
    <property type="gene ID" value="GLYMA_04G183000"/>
</dbReference>
<dbReference type="OMA" id="NSAMVIC"/>
<evidence type="ECO:0000256" key="4">
    <source>
        <dbReference type="PROSITE-ProRule" id="PRU00176"/>
    </source>
</evidence>
<dbReference type="CDD" id="cd00590">
    <property type="entry name" value="RRM_SF"/>
    <property type="match status" value="1"/>
</dbReference>
<sequence>MRVNWRDHKDVTSFYFTRFPEDATAKELWIHFKQQGDVREVFIPRKRNKQGRRYGFVRYKGVRNVQQLQQHLDNMVFRGLKMNVNVPRYGRGTRKEDGNSAMVICGGGQQKYPKVSSEENTSQSRVWLKEAWVGRLKNLASFDNIEEDIWWDSGQNISPKYIGDDMVLLLGLTEENAGKLVNEEDEGWGDLFYSIEKWNPSLRPGFRLTWIQCWGIPLIIANIGEMVETDESLEDQRRLDVARILVKTQHGDDGCGGGHGRWRREITAREGKTASQACVSVRRIGGGLRG</sequence>
<feature type="domain" description="RRM" evidence="5">
    <location>
        <begin position="12"/>
        <end position="89"/>
    </location>
</feature>
<dbReference type="GO" id="GO:0016607">
    <property type="term" value="C:nuclear speck"/>
    <property type="evidence" value="ECO:0000318"/>
    <property type="project" value="GO_Central"/>
</dbReference>
<dbReference type="SMART" id="SM00360">
    <property type="entry name" value="RRM"/>
    <property type="match status" value="1"/>
</dbReference>
<dbReference type="Pfam" id="PF00076">
    <property type="entry name" value="RRM_1"/>
    <property type="match status" value="1"/>
</dbReference>
<dbReference type="PaxDb" id="3847-GLYMA04G35461.1"/>
<dbReference type="GO" id="GO:0005681">
    <property type="term" value="C:spliceosomal complex"/>
    <property type="evidence" value="ECO:0007669"/>
    <property type="project" value="UniProtKB-KW"/>
</dbReference>
<keyword evidence="3" id="KW-0508">mRNA splicing</keyword>
<organism evidence="6">
    <name type="scientific">Glycine max</name>
    <name type="common">Soybean</name>
    <name type="synonym">Glycine hispida</name>
    <dbReference type="NCBI Taxonomy" id="3847"/>
    <lineage>
        <taxon>Eukaryota</taxon>
        <taxon>Viridiplantae</taxon>
        <taxon>Streptophyta</taxon>
        <taxon>Embryophyta</taxon>
        <taxon>Tracheophyta</taxon>
        <taxon>Spermatophyta</taxon>
        <taxon>Magnoliopsida</taxon>
        <taxon>eudicotyledons</taxon>
        <taxon>Gunneridae</taxon>
        <taxon>Pentapetalae</taxon>
        <taxon>rosids</taxon>
        <taxon>fabids</taxon>
        <taxon>Fabales</taxon>
        <taxon>Fabaceae</taxon>
        <taxon>Papilionoideae</taxon>
        <taxon>50 kb inversion clade</taxon>
        <taxon>NPAAA clade</taxon>
        <taxon>indigoferoid/millettioid clade</taxon>
        <taxon>Phaseoleae</taxon>
        <taxon>Glycine</taxon>
        <taxon>Glycine subgen. Soja</taxon>
    </lineage>
</organism>
<keyword evidence="8" id="KW-1185">Reference proteome</keyword>
<dbReference type="PANTHER" id="PTHR23147">
    <property type="entry name" value="SERINE/ARGININE RICH SPLICING FACTOR"/>
    <property type="match status" value="1"/>
</dbReference>
<dbReference type="GO" id="GO:0006397">
    <property type="term" value="P:mRNA processing"/>
    <property type="evidence" value="ECO:0007669"/>
    <property type="project" value="UniProtKB-KW"/>
</dbReference>
<dbReference type="FunFam" id="3.30.70.330:FF:001830">
    <property type="match status" value="1"/>
</dbReference>
<reference evidence="6" key="3">
    <citation type="submission" date="2018-07" db="EMBL/GenBank/DDBJ databases">
        <title>WGS assembly of Glycine max.</title>
        <authorList>
            <person name="Schmutz J."/>
            <person name="Cannon S."/>
            <person name="Schlueter J."/>
            <person name="Ma J."/>
            <person name="Mitros T."/>
            <person name="Nelson W."/>
            <person name="Hyten D."/>
            <person name="Song Q."/>
            <person name="Thelen J."/>
            <person name="Cheng J."/>
            <person name="Xu D."/>
            <person name="Hellsten U."/>
            <person name="May G."/>
            <person name="Yu Y."/>
            <person name="Sakurai T."/>
            <person name="Umezawa T."/>
            <person name="Bhattacharyya M."/>
            <person name="Sandhu D."/>
            <person name="Valliyodan B."/>
            <person name="Lindquist E."/>
            <person name="Peto M."/>
            <person name="Grant D."/>
            <person name="Shu S."/>
            <person name="Goodstein D."/>
            <person name="Barry K."/>
            <person name="Futrell-Griggs M."/>
            <person name="Abernathy B."/>
            <person name="Du J."/>
            <person name="Tian Z."/>
            <person name="Zhu L."/>
            <person name="Gill N."/>
            <person name="Joshi T."/>
            <person name="Libault M."/>
            <person name="Sethuraman A."/>
            <person name="Zhang X."/>
            <person name="Shinozaki K."/>
            <person name="Nguyen H."/>
            <person name="Wing R."/>
            <person name="Cregan P."/>
            <person name="Specht J."/>
            <person name="Grimwood J."/>
            <person name="Rokhsar D."/>
            <person name="Stacey G."/>
            <person name="Shoemaker R."/>
            <person name="Jackson S."/>
        </authorList>
    </citation>
    <scope>NUCLEOTIDE SEQUENCE</scope>
    <source>
        <tissue evidence="6">Callus</tissue>
    </source>
</reference>
<dbReference type="InterPro" id="IPR012677">
    <property type="entry name" value="Nucleotide-bd_a/b_plait_sf"/>
</dbReference>
<keyword evidence="1" id="KW-0507">mRNA processing</keyword>
<keyword evidence="2" id="KW-0747">Spliceosome</keyword>
<dbReference type="HOGENOM" id="CLU_030775_0_0_1"/>
<dbReference type="InterPro" id="IPR050907">
    <property type="entry name" value="SRSF"/>
</dbReference>
<dbReference type="PROSITE" id="PS50102">
    <property type="entry name" value="RRM"/>
    <property type="match status" value="1"/>
</dbReference>
<dbReference type="Proteomes" id="UP000008827">
    <property type="component" value="Chromosome 4"/>
</dbReference>
<evidence type="ECO:0000313" key="8">
    <source>
        <dbReference type="Proteomes" id="UP000008827"/>
    </source>
</evidence>
<dbReference type="EMBL" id="CM000837">
    <property type="protein sequence ID" value="KRH63530.1"/>
    <property type="molecule type" value="Genomic_DNA"/>
</dbReference>
<evidence type="ECO:0000259" key="5">
    <source>
        <dbReference type="PROSITE" id="PS50102"/>
    </source>
</evidence>
<reference evidence="6 7" key="1">
    <citation type="journal article" date="2010" name="Nature">
        <title>Genome sequence of the palaeopolyploid soybean.</title>
        <authorList>
            <person name="Schmutz J."/>
            <person name="Cannon S.B."/>
            <person name="Schlueter J."/>
            <person name="Ma J."/>
            <person name="Mitros T."/>
            <person name="Nelson W."/>
            <person name="Hyten D.L."/>
            <person name="Song Q."/>
            <person name="Thelen J.J."/>
            <person name="Cheng J."/>
            <person name="Xu D."/>
            <person name="Hellsten U."/>
            <person name="May G.D."/>
            <person name="Yu Y."/>
            <person name="Sakurai T."/>
            <person name="Umezawa T."/>
            <person name="Bhattacharyya M.K."/>
            <person name="Sandhu D."/>
            <person name="Valliyodan B."/>
            <person name="Lindquist E."/>
            <person name="Peto M."/>
            <person name="Grant D."/>
            <person name="Shu S."/>
            <person name="Goodstein D."/>
            <person name="Barry K."/>
            <person name="Futrell-Griggs M."/>
            <person name="Abernathy B."/>
            <person name="Du J."/>
            <person name="Tian Z."/>
            <person name="Zhu L."/>
            <person name="Gill N."/>
            <person name="Joshi T."/>
            <person name="Libault M."/>
            <person name="Sethuraman A."/>
            <person name="Zhang X.-C."/>
            <person name="Shinozaki K."/>
            <person name="Nguyen H.T."/>
            <person name="Wing R.A."/>
            <person name="Cregan P."/>
            <person name="Specht J."/>
            <person name="Grimwood J."/>
            <person name="Rokhsar D."/>
            <person name="Stacey G."/>
            <person name="Shoemaker R.C."/>
            <person name="Jackson S.A."/>
        </authorList>
    </citation>
    <scope>NUCLEOTIDE SEQUENCE</scope>
    <source>
        <strain evidence="7">cv. Williams 82</strain>
        <tissue evidence="6">Callus</tissue>
    </source>
</reference>
<dbReference type="InterPro" id="IPR000504">
    <property type="entry name" value="RRM_dom"/>
</dbReference>
<dbReference type="GO" id="GO:0003729">
    <property type="term" value="F:mRNA binding"/>
    <property type="evidence" value="ECO:0000318"/>
    <property type="project" value="GO_Central"/>
</dbReference>
<gene>
    <name evidence="6" type="ORF">GLYMA_04G183000</name>
</gene>
<dbReference type="SMR" id="K7KKX5"/>
<evidence type="ECO:0000256" key="1">
    <source>
        <dbReference type="ARBA" id="ARBA00022664"/>
    </source>
</evidence>
<evidence type="ECO:0000256" key="2">
    <source>
        <dbReference type="ARBA" id="ARBA00022728"/>
    </source>
</evidence>
<accession>K7KKX5</accession>
<evidence type="ECO:0000313" key="6">
    <source>
        <dbReference type="EMBL" id="KRH63530.1"/>
    </source>
</evidence>
<dbReference type="InterPro" id="IPR035979">
    <property type="entry name" value="RBD_domain_sf"/>
</dbReference>